<evidence type="ECO:0000313" key="3">
    <source>
        <dbReference type="EMBL" id="KRX05263.1"/>
    </source>
</evidence>
<accession>A0A0V0QSJ2</accession>
<gene>
    <name evidence="3" type="ORF">PPERSA_00564</name>
</gene>
<dbReference type="EMBL" id="LDAU01000109">
    <property type="protein sequence ID" value="KRX05263.1"/>
    <property type="molecule type" value="Genomic_DNA"/>
</dbReference>
<reference evidence="3 4" key="1">
    <citation type="journal article" date="2015" name="Sci. Rep.">
        <title>Genome of the facultative scuticociliatosis pathogen Pseudocohnilembus persalinus provides insight into its virulence through horizontal gene transfer.</title>
        <authorList>
            <person name="Xiong J."/>
            <person name="Wang G."/>
            <person name="Cheng J."/>
            <person name="Tian M."/>
            <person name="Pan X."/>
            <person name="Warren A."/>
            <person name="Jiang C."/>
            <person name="Yuan D."/>
            <person name="Miao W."/>
        </authorList>
    </citation>
    <scope>NUCLEOTIDE SEQUENCE [LARGE SCALE GENOMIC DNA]</scope>
    <source>
        <strain evidence="3">36N120E</strain>
    </source>
</reference>
<dbReference type="Gene3D" id="1.20.5.110">
    <property type="match status" value="1"/>
</dbReference>
<feature type="coiled-coil region" evidence="1">
    <location>
        <begin position="61"/>
        <end position="119"/>
    </location>
</feature>
<protein>
    <recommendedName>
        <fullName evidence="2">t-SNARE coiled-coil homology domain-containing protein</fullName>
    </recommendedName>
</protein>
<evidence type="ECO:0000259" key="2">
    <source>
        <dbReference type="PROSITE" id="PS50192"/>
    </source>
</evidence>
<keyword evidence="1" id="KW-0175">Coiled coil</keyword>
<dbReference type="InParanoid" id="A0A0V0QSJ2"/>
<dbReference type="AlphaFoldDB" id="A0A0V0QSJ2"/>
<dbReference type="SUPFAM" id="SSF58038">
    <property type="entry name" value="SNARE fusion complex"/>
    <property type="match status" value="1"/>
</dbReference>
<dbReference type="CDD" id="cd15841">
    <property type="entry name" value="SNARE_Qc"/>
    <property type="match status" value="1"/>
</dbReference>
<comment type="caution">
    <text evidence="3">The sequence shown here is derived from an EMBL/GenBank/DDBJ whole genome shotgun (WGS) entry which is preliminary data.</text>
</comment>
<proteinExistence type="predicted"/>
<evidence type="ECO:0000313" key="4">
    <source>
        <dbReference type="Proteomes" id="UP000054937"/>
    </source>
</evidence>
<feature type="domain" description="T-SNARE coiled-coil homology" evidence="2">
    <location>
        <begin position="188"/>
        <end position="250"/>
    </location>
</feature>
<sequence>MFIQFTNQKELIQLNKNQKIYRKYKIFQKKILIIQILQLKTRIHLKKYLKIKMSENFNSQLENARRLTRSLNQDIEKKKKMMAQGKGTGILDMEIKGQVNKLENEMKYIDDSLKKLRTDPEINQGQLNKITNFYNEVLNEKNDAIAKFQNANDSQPQAQVINFQTKQNFQDKYDAQNMTQEQLYQAQQAESQQTDAKLDQLINVTGQITYVAKTTNKELHEQDKMLNELEYGMDTNTNKMEKTGNKMKRLLQSSSNCKLMVAIFIELGLKNSLDYYINK</sequence>
<organism evidence="3 4">
    <name type="scientific">Pseudocohnilembus persalinus</name>
    <name type="common">Ciliate</name>
    <dbReference type="NCBI Taxonomy" id="266149"/>
    <lineage>
        <taxon>Eukaryota</taxon>
        <taxon>Sar</taxon>
        <taxon>Alveolata</taxon>
        <taxon>Ciliophora</taxon>
        <taxon>Intramacronucleata</taxon>
        <taxon>Oligohymenophorea</taxon>
        <taxon>Scuticociliatia</taxon>
        <taxon>Philasterida</taxon>
        <taxon>Pseudocohnilembidae</taxon>
        <taxon>Pseudocohnilembus</taxon>
    </lineage>
</organism>
<name>A0A0V0QSJ2_PSEPJ</name>
<dbReference type="Proteomes" id="UP000054937">
    <property type="component" value="Unassembled WGS sequence"/>
</dbReference>
<evidence type="ECO:0000256" key="1">
    <source>
        <dbReference type="SAM" id="Coils"/>
    </source>
</evidence>
<dbReference type="OMA" id="EDTDYAN"/>
<keyword evidence="4" id="KW-1185">Reference proteome</keyword>
<dbReference type="InterPro" id="IPR000727">
    <property type="entry name" value="T_SNARE_dom"/>
</dbReference>
<dbReference type="PROSITE" id="PS50192">
    <property type="entry name" value="T_SNARE"/>
    <property type="match status" value="1"/>
</dbReference>